<feature type="transmembrane region" description="Helical" evidence="1">
    <location>
        <begin position="12"/>
        <end position="32"/>
    </location>
</feature>
<reference evidence="2 3" key="1">
    <citation type="submission" date="2014-12" db="EMBL/GenBank/DDBJ databases">
        <title>Draft Genome Sequence of Pseudoalteromonas luteoviolacea HI1.</title>
        <authorList>
            <person name="Asahina A.Y."/>
            <person name="Hadfield M.G."/>
        </authorList>
    </citation>
    <scope>NUCLEOTIDE SEQUENCE [LARGE SCALE GENOMIC DNA]</scope>
    <source>
        <strain evidence="2 3">HI1</strain>
    </source>
</reference>
<keyword evidence="1" id="KW-1133">Transmembrane helix</keyword>
<comment type="caution">
    <text evidence="2">The sequence shown here is derived from an EMBL/GenBank/DDBJ whole genome shotgun (WGS) entry which is preliminary data.</text>
</comment>
<keyword evidence="1" id="KW-0472">Membrane</keyword>
<organism evidence="2 3">
    <name type="scientific">Pseudoalteromonas luteoviolacea</name>
    <dbReference type="NCBI Taxonomy" id="43657"/>
    <lineage>
        <taxon>Bacteria</taxon>
        <taxon>Pseudomonadati</taxon>
        <taxon>Pseudomonadota</taxon>
        <taxon>Gammaproteobacteria</taxon>
        <taxon>Alteromonadales</taxon>
        <taxon>Pseudoalteromonadaceae</taxon>
        <taxon>Pseudoalteromonas</taxon>
    </lineage>
</organism>
<evidence type="ECO:0000256" key="1">
    <source>
        <dbReference type="SAM" id="Phobius"/>
    </source>
</evidence>
<dbReference type="AlphaFoldDB" id="A0A0C1Q433"/>
<protein>
    <recommendedName>
        <fullName evidence="4">PH domain-containing protein</fullName>
    </recommendedName>
</protein>
<dbReference type="Proteomes" id="UP000031327">
    <property type="component" value="Unassembled WGS sequence"/>
</dbReference>
<evidence type="ECO:0000313" key="3">
    <source>
        <dbReference type="Proteomes" id="UP000031327"/>
    </source>
</evidence>
<proteinExistence type="predicted"/>
<accession>A0A0C1Q433</accession>
<feature type="transmembrane region" description="Helical" evidence="1">
    <location>
        <begin position="38"/>
        <end position="56"/>
    </location>
</feature>
<sequence>MKTINLQINWYIYLLQLIASVLLYVVLLHSGLEFVAKVLGVSGAALTMVTLISSIIGKKYVHIDKAGFSYRSWSQVNYLHSDEIATLKVTKLLGAYLVSVELSSKKQIAFPYWLANLEDIQRAAKEFNCPLAGVIDTEVKA</sequence>
<keyword evidence="1" id="KW-0812">Transmembrane</keyword>
<gene>
    <name evidence="2" type="ORF">JF50_21095</name>
</gene>
<dbReference type="OrthoDB" id="6291807at2"/>
<evidence type="ECO:0008006" key="4">
    <source>
        <dbReference type="Google" id="ProtNLM"/>
    </source>
</evidence>
<dbReference type="EMBL" id="JWIC01000009">
    <property type="protein sequence ID" value="KID55356.1"/>
    <property type="molecule type" value="Genomic_DNA"/>
</dbReference>
<dbReference type="RefSeq" id="WP_039611346.1">
    <property type="nucleotide sequence ID" value="NZ_JWIC01000009.1"/>
</dbReference>
<name>A0A0C1Q433_9GAMM</name>
<evidence type="ECO:0000313" key="2">
    <source>
        <dbReference type="EMBL" id="KID55356.1"/>
    </source>
</evidence>